<dbReference type="GeneID" id="68616515"/>
<gene>
    <name evidence="1" type="ORF">GCM10025751_48790</name>
</gene>
<evidence type="ECO:0000313" key="1">
    <source>
        <dbReference type="EMBL" id="GAA5062045.1"/>
    </source>
</evidence>
<accession>A0AAV3UPC6</accession>
<comment type="caution">
    <text evidence="1">The sequence shown here is derived from an EMBL/GenBank/DDBJ whole genome shotgun (WGS) entry which is preliminary data.</text>
</comment>
<protein>
    <submittedName>
        <fullName evidence="1">Uncharacterized protein</fullName>
    </submittedName>
</protein>
<sequence length="134" mass="15100">MSLFEDFASTINSADFGYYLKMGGLGDDRMGIEHSWKHGLDLKRLSNLLDTVTVLAYHSDSTVVRDDINVIQAFFDCFVRTEILAGHPIIHDRNSLQSQIEAPVDAGVDELSFYGYGVLLERNLSWIDEILDTI</sequence>
<name>A0AAV3UPC6_9EURY</name>
<proteinExistence type="predicted"/>
<dbReference type="EMBL" id="BAABKX010000022">
    <property type="protein sequence ID" value="GAA5062045.1"/>
    <property type="molecule type" value="Genomic_DNA"/>
</dbReference>
<keyword evidence="2" id="KW-1185">Reference proteome</keyword>
<dbReference type="AlphaFoldDB" id="A0AAV3UPC6"/>
<evidence type="ECO:0000313" key="2">
    <source>
        <dbReference type="Proteomes" id="UP001501729"/>
    </source>
</evidence>
<dbReference type="RefSeq" id="WP_227777878.1">
    <property type="nucleotide sequence ID" value="NZ_BAABKX010000022.1"/>
</dbReference>
<dbReference type="Proteomes" id="UP001501729">
    <property type="component" value="Unassembled WGS sequence"/>
</dbReference>
<reference evidence="1 2" key="1">
    <citation type="journal article" date="2019" name="Int. J. Syst. Evol. Microbiol.">
        <title>The Global Catalogue of Microorganisms (GCM) 10K type strain sequencing project: providing services to taxonomists for standard genome sequencing and annotation.</title>
        <authorList>
            <consortium name="The Broad Institute Genomics Platform"/>
            <consortium name="The Broad Institute Genome Sequencing Center for Infectious Disease"/>
            <person name="Wu L."/>
            <person name="Ma J."/>
        </authorList>
    </citation>
    <scope>NUCLEOTIDE SEQUENCE [LARGE SCALE GENOMIC DNA]</scope>
    <source>
        <strain evidence="1 2">JCM 17504</strain>
    </source>
</reference>
<organism evidence="1 2">
    <name type="scientific">Haladaptatus pallidirubidus</name>
    <dbReference type="NCBI Taxonomy" id="1008152"/>
    <lineage>
        <taxon>Archaea</taxon>
        <taxon>Methanobacteriati</taxon>
        <taxon>Methanobacteriota</taxon>
        <taxon>Stenosarchaea group</taxon>
        <taxon>Halobacteria</taxon>
        <taxon>Halobacteriales</taxon>
        <taxon>Haladaptataceae</taxon>
        <taxon>Haladaptatus</taxon>
    </lineage>
</organism>